<feature type="compositionally biased region" description="Basic and acidic residues" evidence="1">
    <location>
        <begin position="21"/>
        <end position="33"/>
    </location>
</feature>
<evidence type="ECO:0000313" key="3">
    <source>
        <dbReference type="Proteomes" id="UP000243006"/>
    </source>
</evidence>
<feature type="compositionally biased region" description="Basic and acidic residues" evidence="1">
    <location>
        <begin position="1"/>
        <end position="13"/>
    </location>
</feature>
<gene>
    <name evidence="2" type="ORF">D917_09393</name>
</gene>
<evidence type="ECO:0000313" key="2">
    <source>
        <dbReference type="EMBL" id="OUC43954.1"/>
    </source>
</evidence>
<evidence type="ECO:0000256" key="1">
    <source>
        <dbReference type="SAM" id="MobiDB-lite"/>
    </source>
</evidence>
<proteinExistence type="predicted"/>
<protein>
    <submittedName>
        <fullName evidence="2">Uncharacterized protein</fullName>
    </submittedName>
</protein>
<dbReference type="Proteomes" id="UP000243006">
    <property type="component" value="Unassembled WGS sequence"/>
</dbReference>
<accession>A0A1Y3EFP1</accession>
<sequence>MLLTAHDRGDGRVGCRQMGGARHDSISRPKEGAQRAVGELATLSTAKKSADQQPDQTSDKLVYLSPLLKHKRDTIESDGG</sequence>
<feature type="region of interest" description="Disordered" evidence="1">
    <location>
        <begin position="1"/>
        <end position="36"/>
    </location>
</feature>
<dbReference type="AlphaFoldDB" id="A0A1Y3EFP1"/>
<reference evidence="2 3" key="1">
    <citation type="submission" date="2015-04" db="EMBL/GenBank/DDBJ databases">
        <title>Draft genome of the roundworm Trichinella nativa.</title>
        <authorList>
            <person name="Mitreva M."/>
        </authorList>
    </citation>
    <scope>NUCLEOTIDE SEQUENCE [LARGE SCALE GENOMIC DNA]</scope>
    <source>
        <strain evidence="2 3">ISS45</strain>
    </source>
</reference>
<dbReference type="EMBL" id="LVZM01013793">
    <property type="protein sequence ID" value="OUC43954.1"/>
    <property type="molecule type" value="Genomic_DNA"/>
</dbReference>
<name>A0A1Y3EFP1_9BILA</name>
<comment type="caution">
    <text evidence="2">The sequence shown here is derived from an EMBL/GenBank/DDBJ whole genome shotgun (WGS) entry which is preliminary data.</text>
</comment>
<organism evidence="2 3">
    <name type="scientific">Trichinella nativa</name>
    <dbReference type="NCBI Taxonomy" id="6335"/>
    <lineage>
        <taxon>Eukaryota</taxon>
        <taxon>Metazoa</taxon>
        <taxon>Ecdysozoa</taxon>
        <taxon>Nematoda</taxon>
        <taxon>Enoplea</taxon>
        <taxon>Dorylaimia</taxon>
        <taxon>Trichinellida</taxon>
        <taxon>Trichinellidae</taxon>
        <taxon>Trichinella</taxon>
    </lineage>
</organism>